<evidence type="ECO:0000313" key="2">
    <source>
        <dbReference type="EMBL" id="KAK7065682.1"/>
    </source>
</evidence>
<feature type="compositionally biased region" description="Low complexity" evidence="1">
    <location>
        <begin position="55"/>
        <end position="74"/>
    </location>
</feature>
<evidence type="ECO:0000256" key="1">
    <source>
        <dbReference type="SAM" id="MobiDB-lite"/>
    </source>
</evidence>
<protein>
    <submittedName>
        <fullName evidence="2">Uncharacterized protein</fullName>
    </submittedName>
</protein>
<dbReference type="AlphaFoldDB" id="A0AAN8WGD0"/>
<feature type="region of interest" description="Disordered" evidence="1">
    <location>
        <begin position="1"/>
        <end position="88"/>
    </location>
</feature>
<reference evidence="2 3" key="1">
    <citation type="submission" date="2023-11" db="EMBL/GenBank/DDBJ databases">
        <title>Halocaridina rubra genome assembly.</title>
        <authorList>
            <person name="Smith C."/>
        </authorList>
    </citation>
    <scope>NUCLEOTIDE SEQUENCE [LARGE SCALE GENOMIC DNA]</scope>
    <source>
        <strain evidence="2">EP-1</strain>
        <tissue evidence="2">Whole</tissue>
    </source>
</reference>
<evidence type="ECO:0000313" key="3">
    <source>
        <dbReference type="Proteomes" id="UP001381693"/>
    </source>
</evidence>
<dbReference type="Proteomes" id="UP001381693">
    <property type="component" value="Unassembled WGS sequence"/>
</dbReference>
<sequence length="114" mass="12743">MHDNREKIESQFMSAKRSSSSDYWRRVKKPRKSGPAGQRCSTGRVKMRGFKTAEGDSTAATASASEAESDSTASVTLRPNSSETDNTDIFQNVEVMPDPLKSTIDKKEYRCVFR</sequence>
<accession>A0AAN8WGD0</accession>
<keyword evidence="3" id="KW-1185">Reference proteome</keyword>
<feature type="compositionally biased region" description="Polar residues" evidence="1">
    <location>
        <begin position="75"/>
        <end position="88"/>
    </location>
</feature>
<gene>
    <name evidence="2" type="ORF">SK128_027160</name>
</gene>
<dbReference type="EMBL" id="JAXCGZ010020101">
    <property type="protein sequence ID" value="KAK7065682.1"/>
    <property type="molecule type" value="Genomic_DNA"/>
</dbReference>
<comment type="caution">
    <text evidence="2">The sequence shown here is derived from an EMBL/GenBank/DDBJ whole genome shotgun (WGS) entry which is preliminary data.</text>
</comment>
<name>A0AAN8WGD0_HALRR</name>
<organism evidence="2 3">
    <name type="scientific">Halocaridina rubra</name>
    <name type="common">Hawaiian red shrimp</name>
    <dbReference type="NCBI Taxonomy" id="373956"/>
    <lineage>
        <taxon>Eukaryota</taxon>
        <taxon>Metazoa</taxon>
        <taxon>Ecdysozoa</taxon>
        <taxon>Arthropoda</taxon>
        <taxon>Crustacea</taxon>
        <taxon>Multicrustacea</taxon>
        <taxon>Malacostraca</taxon>
        <taxon>Eumalacostraca</taxon>
        <taxon>Eucarida</taxon>
        <taxon>Decapoda</taxon>
        <taxon>Pleocyemata</taxon>
        <taxon>Caridea</taxon>
        <taxon>Atyoidea</taxon>
        <taxon>Atyidae</taxon>
        <taxon>Halocaridina</taxon>
    </lineage>
</organism>
<proteinExistence type="predicted"/>
<feature type="compositionally biased region" description="Polar residues" evidence="1">
    <location>
        <begin position="11"/>
        <end position="22"/>
    </location>
</feature>